<comment type="caution">
    <text evidence="3">The sequence shown here is derived from an EMBL/GenBank/DDBJ whole genome shotgun (WGS) entry which is preliminary data.</text>
</comment>
<dbReference type="AlphaFoldDB" id="A0A4S2H2C8"/>
<feature type="region of interest" description="Disordered" evidence="1">
    <location>
        <begin position="464"/>
        <end position="491"/>
    </location>
</feature>
<dbReference type="InterPro" id="IPR001466">
    <property type="entry name" value="Beta-lactam-related"/>
</dbReference>
<dbReference type="PANTHER" id="PTHR43283:SF7">
    <property type="entry name" value="BETA-LACTAMASE-RELATED DOMAIN-CONTAINING PROTEIN"/>
    <property type="match status" value="1"/>
</dbReference>
<name>A0A4S2H2C8_9PROT</name>
<dbReference type="InterPro" id="IPR012338">
    <property type="entry name" value="Beta-lactam/transpept-like"/>
</dbReference>
<dbReference type="Pfam" id="PF00144">
    <property type="entry name" value="Beta-lactamase"/>
    <property type="match status" value="1"/>
</dbReference>
<dbReference type="OrthoDB" id="9814204at2"/>
<organism evidence="3 4">
    <name type="scientific">Marinicauda algicola</name>
    <dbReference type="NCBI Taxonomy" id="2029849"/>
    <lineage>
        <taxon>Bacteria</taxon>
        <taxon>Pseudomonadati</taxon>
        <taxon>Pseudomonadota</taxon>
        <taxon>Alphaproteobacteria</taxon>
        <taxon>Maricaulales</taxon>
        <taxon>Maricaulaceae</taxon>
        <taxon>Marinicauda</taxon>
    </lineage>
</organism>
<feature type="domain" description="Beta-lactamase-related" evidence="2">
    <location>
        <begin position="148"/>
        <end position="438"/>
    </location>
</feature>
<evidence type="ECO:0000256" key="1">
    <source>
        <dbReference type="SAM" id="MobiDB-lite"/>
    </source>
</evidence>
<reference evidence="3 4" key="1">
    <citation type="journal article" date="2017" name="Int. J. Syst. Evol. Microbiol.">
        <title>Marinicauda algicola sp. nov., isolated from a marine red alga Rhodosorus marinus.</title>
        <authorList>
            <person name="Jeong S.E."/>
            <person name="Jeon S.H."/>
            <person name="Chun B.H."/>
            <person name="Kim D.W."/>
            <person name="Jeon C.O."/>
        </authorList>
    </citation>
    <scope>NUCLEOTIDE SEQUENCE [LARGE SCALE GENOMIC DNA]</scope>
    <source>
        <strain evidence="3 4">JCM 31718</strain>
    </source>
</reference>
<dbReference type="EMBL" id="SRXW01000001">
    <property type="protein sequence ID" value="TGY89745.1"/>
    <property type="molecule type" value="Genomic_DNA"/>
</dbReference>
<dbReference type="PANTHER" id="PTHR43283">
    <property type="entry name" value="BETA-LACTAMASE-RELATED"/>
    <property type="match status" value="1"/>
</dbReference>
<sequence length="491" mass="52793">MKRIVVLLLVLALVAGGVIFTRTGLHRIYLPTATGITAKQVCSLHFVSGFTPQRARALYVDPLLGDAARLVSATVGENEVRSNLLGFLYGQRAVFREGIGCTLVHDGRDFDETLSLPWDRPFEAMTLDAAHRDAAFDTHALEAAIDQAFSEPEGGGRNTLAVVVLHEGRLVAERYGDGVTPATPLHGWSMTKSLAATLAGAMVHRGEITLQARAITDEEVLEETPQKGEITLEHLLRMTAGLRLDERNDGTDPNSQMLFTQSDMAAWAARQPLVHEPGTHWQYMSGQTVLATRAMQDALPGPMIEDLAAVRERVFAPLAMHSAIFETDEAGTLQGSSYMYAAAQDWARMGQAYLDDGLAPDGTRVFGPGFDEIVATHTVGGTREGAAGDRDYGLGFWLGHPSVEALSGTVYMGGFQGQRAFIVPDADLVVVRLGATNFADDGTFALLANVFAALHPQMDPVEAVEGFETPGPADLPVEDEDTVGEPEGLPQ</sequence>
<dbReference type="InterPro" id="IPR050789">
    <property type="entry name" value="Diverse_Enzym_Activities"/>
</dbReference>
<keyword evidence="4" id="KW-1185">Reference proteome</keyword>
<accession>A0A4S2H2C8</accession>
<dbReference type="SUPFAM" id="SSF56601">
    <property type="entry name" value="beta-lactamase/transpeptidase-like"/>
    <property type="match status" value="1"/>
</dbReference>
<dbReference type="Proteomes" id="UP000308054">
    <property type="component" value="Unassembled WGS sequence"/>
</dbReference>
<dbReference type="RefSeq" id="WP_135994244.1">
    <property type="nucleotide sequence ID" value="NZ_CP071057.1"/>
</dbReference>
<evidence type="ECO:0000259" key="2">
    <source>
        <dbReference type="Pfam" id="PF00144"/>
    </source>
</evidence>
<evidence type="ECO:0000313" key="3">
    <source>
        <dbReference type="EMBL" id="TGY89745.1"/>
    </source>
</evidence>
<dbReference type="GO" id="GO:0016787">
    <property type="term" value="F:hydrolase activity"/>
    <property type="evidence" value="ECO:0007669"/>
    <property type="project" value="UniProtKB-KW"/>
</dbReference>
<keyword evidence="3" id="KW-0378">Hydrolase</keyword>
<proteinExistence type="predicted"/>
<dbReference type="Gene3D" id="3.40.710.10">
    <property type="entry name" value="DD-peptidase/beta-lactamase superfamily"/>
    <property type="match status" value="1"/>
</dbReference>
<protein>
    <submittedName>
        <fullName evidence="3">Class C beta-lactamase-related serine hydrolase</fullName>
    </submittedName>
</protein>
<gene>
    <name evidence="3" type="ORF">E5163_00965</name>
</gene>
<evidence type="ECO:0000313" key="4">
    <source>
        <dbReference type="Proteomes" id="UP000308054"/>
    </source>
</evidence>